<feature type="transmembrane region" description="Helical" evidence="11">
    <location>
        <begin position="84"/>
        <end position="105"/>
    </location>
</feature>
<feature type="transmembrane region" description="Helical" evidence="11">
    <location>
        <begin position="12"/>
        <end position="30"/>
    </location>
</feature>
<comment type="caution">
    <text evidence="12">The sequence shown here is derived from an EMBL/GenBank/DDBJ whole genome shotgun (WGS) entry which is preliminary data.</text>
</comment>
<comment type="similarity">
    <text evidence="2">Belongs to the G-protein coupled receptor 4 family.</text>
</comment>
<keyword evidence="4 11" id="KW-0812">Transmembrane</keyword>
<evidence type="ECO:0000256" key="2">
    <source>
        <dbReference type="ARBA" id="ARBA00011085"/>
    </source>
</evidence>
<dbReference type="Proteomes" id="UP000319160">
    <property type="component" value="Unassembled WGS sequence"/>
</dbReference>
<name>A0A553HT33_9PEZI</name>
<gene>
    <name evidence="12" type="ORF">FHL15_007906</name>
</gene>
<evidence type="ECO:0000256" key="9">
    <source>
        <dbReference type="ARBA" id="ARBA00023224"/>
    </source>
</evidence>
<evidence type="ECO:0000313" key="13">
    <source>
        <dbReference type="Proteomes" id="UP000319160"/>
    </source>
</evidence>
<evidence type="ECO:0000256" key="10">
    <source>
        <dbReference type="SAM" id="MobiDB-lite"/>
    </source>
</evidence>
<proteinExistence type="inferred from homology"/>
<keyword evidence="9" id="KW-0807">Transducer</keyword>
<dbReference type="PANTHER" id="PTHR28097">
    <property type="entry name" value="PHEROMONE A FACTOR RECEPTOR"/>
    <property type="match status" value="1"/>
</dbReference>
<keyword evidence="7 11" id="KW-0472">Membrane</keyword>
<feature type="transmembrane region" description="Helical" evidence="11">
    <location>
        <begin position="126"/>
        <end position="145"/>
    </location>
</feature>
<feature type="transmembrane region" description="Helical" evidence="11">
    <location>
        <begin position="289"/>
        <end position="307"/>
    </location>
</feature>
<evidence type="ECO:0000256" key="4">
    <source>
        <dbReference type="ARBA" id="ARBA00022692"/>
    </source>
</evidence>
<keyword evidence="5 11" id="KW-1133">Transmembrane helix</keyword>
<feature type="region of interest" description="Disordered" evidence="10">
    <location>
        <begin position="409"/>
        <end position="434"/>
    </location>
</feature>
<evidence type="ECO:0000256" key="1">
    <source>
        <dbReference type="ARBA" id="ARBA00004141"/>
    </source>
</evidence>
<dbReference type="GO" id="GO:0004932">
    <property type="term" value="F:mating-type factor pheromone receptor activity"/>
    <property type="evidence" value="ECO:0007669"/>
    <property type="project" value="InterPro"/>
</dbReference>
<keyword evidence="6" id="KW-0297">G-protein coupled receptor</keyword>
<feature type="transmembrane region" description="Helical" evidence="11">
    <location>
        <begin position="170"/>
        <end position="192"/>
    </location>
</feature>
<evidence type="ECO:0000256" key="5">
    <source>
        <dbReference type="ARBA" id="ARBA00022989"/>
    </source>
</evidence>
<evidence type="ECO:0000256" key="3">
    <source>
        <dbReference type="ARBA" id="ARBA00022507"/>
    </source>
</evidence>
<dbReference type="OrthoDB" id="2874149at2759"/>
<dbReference type="InterPro" id="IPR001499">
    <property type="entry name" value="GPCR_STE3"/>
</dbReference>
<feature type="compositionally biased region" description="Low complexity" evidence="10">
    <location>
        <begin position="464"/>
        <end position="481"/>
    </location>
</feature>
<dbReference type="PRINTS" id="PR00899">
    <property type="entry name" value="GPCRSTE3"/>
</dbReference>
<feature type="transmembrane region" description="Helical" evidence="11">
    <location>
        <begin position="223"/>
        <end position="243"/>
    </location>
</feature>
<protein>
    <submittedName>
        <fullName evidence="12">Uncharacterized protein</fullName>
    </submittedName>
</protein>
<evidence type="ECO:0000313" key="12">
    <source>
        <dbReference type="EMBL" id="TRX91118.1"/>
    </source>
</evidence>
<keyword evidence="8" id="KW-0675">Receptor</keyword>
<dbReference type="Pfam" id="PF02076">
    <property type="entry name" value="STE3"/>
    <property type="match status" value="1"/>
</dbReference>
<dbReference type="CDD" id="cd14966">
    <property type="entry name" value="7tmD_STE3"/>
    <property type="match status" value="1"/>
</dbReference>
<evidence type="ECO:0000256" key="11">
    <source>
        <dbReference type="SAM" id="Phobius"/>
    </source>
</evidence>
<keyword evidence="13" id="KW-1185">Reference proteome</keyword>
<evidence type="ECO:0000256" key="8">
    <source>
        <dbReference type="ARBA" id="ARBA00023170"/>
    </source>
</evidence>
<feature type="region of interest" description="Disordered" evidence="10">
    <location>
        <begin position="462"/>
        <end position="490"/>
    </location>
</feature>
<organism evidence="12 13">
    <name type="scientific">Xylaria flabelliformis</name>
    <dbReference type="NCBI Taxonomy" id="2512241"/>
    <lineage>
        <taxon>Eukaryota</taxon>
        <taxon>Fungi</taxon>
        <taxon>Dikarya</taxon>
        <taxon>Ascomycota</taxon>
        <taxon>Pezizomycotina</taxon>
        <taxon>Sordariomycetes</taxon>
        <taxon>Xylariomycetidae</taxon>
        <taxon>Xylariales</taxon>
        <taxon>Xylariaceae</taxon>
        <taxon>Xylaria</taxon>
    </lineage>
</organism>
<keyword evidence="3" id="KW-0589">Pheromone response</keyword>
<dbReference type="GO" id="GO:0005886">
    <property type="term" value="C:plasma membrane"/>
    <property type="evidence" value="ECO:0007669"/>
    <property type="project" value="TreeGrafter"/>
</dbReference>
<accession>A0A553HT33</accession>
<comment type="subcellular location">
    <subcellularLocation>
        <location evidence="1">Membrane</location>
        <topology evidence="1">Multi-pass membrane protein</topology>
    </subcellularLocation>
</comment>
<dbReference type="PANTHER" id="PTHR28097:SF1">
    <property type="entry name" value="PHEROMONE A FACTOR RECEPTOR"/>
    <property type="match status" value="1"/>
</dbReference>
<evidence type="ECO:0000256" key="7">
    <source>
        <dbReference type="ARBA" id="ARBA00023136"/>
    </source>
</evidence>
<sequence>MEQAPATNPGLLANLVSRVILAFASILVSWVPFRLLVRNGEFAAVVFIVDVATMNSITIVNSVIWHDDDWSTWWDGAGLCDIEVYLMAPLQTIYAASIFTIMYHLAQQVKITGAARGRSERTRRNIIQAAIIFPIPSIQLIFTWFDLAQRYIIGTLIGCSAVYDASWPKILVYDAPPAVFALLAVPYAVLLWRRYHAITKQAQGILKSDGEASIRANRTRRRLYNMSLSILVVYVPIMIYFLVCNIKDTLPSYKAYDYNRMHWSATPYPWETILFVPSWIIPSDVINQPWISIATTVVIMAFFGMTMEARQIYRQYAGYLQLQTCFQKLKLKKDQGPSPGDGSGKTLENGKTLLPNHIRNSVKYQYAAYSSCRAPTTADTAYSENRTNHQSLFSRGRDSIIPTIERSNTARATGDPSHVPLPARTAISTPPAIPPRYSSLRSSFAFRTPTFQSIRKSIRIPSLRSRATSGIGASSSSSSKTTGERTELSRDDAVPMLPLYYNALRGDDTTGLRRAMSPFLVGDDAPPPPLQGGVSRAKCGPGGLEERGFQVRVPIIAHHQVPFSTPDERRGVDYHAAASVQVRGAESASFPREQTFASLYTTTTDTRTNRSRASAGREVGVAKPGSDETVYGRYATIEQANIAIRRARENLEGRVDDDGWTGGQLRDGRLWYNCDDWGHEDVREAVLNRMAEEFNEYDQFELLLANDAAREELIDRIVDESDTSEWFERVLDSDFGTEEVIDRIQLEHSQRHARHDGPKFEDVALERILETEGGPEQILDYLRESTRKNDQQFEEFVLGKIMEADHVVAEILEDITSRKVAALSNRLRAKLTRDIRRELEVKIREEIRVETASKDNGASVAIKTEDADELADLDGARRRKRARRAY</sequence>
<feature type="transmembrane region" description="Helical" evidence="11">
    <location>
        <begin position="42"/>
        <end position="64"/>
    </location>
</feature>
<reference evidence="13" key="1">
    <citation type="submission" date="2019-06" db="EMBL/GenBank/DDBJ databases">
        <title>Draft genome sequence of the griseofulvin-producing fungus Xylaria cubensis strain G536.</title>
        <authorList>
            <person name="Mead M.E."/>
            <person name="Raja H.A."/>
            <person name="Steenwyk J.L."/>
            <person name="Knowles S.L."/>
            <person name="Oberlies N.H."/>
            <person name="Rokas A."/>
        </authorList>
    </citation>
    <scope>NUCLEOTIDE SEQUENCE [LARGE SCALE GENOMIC DNA]</scope>
    <source>
        <strain evidence="13">G536</strain>
    </source>
</reference>
<dbReference type="EMBL" id="VFLP01000048">
    <property type="protein sequence ID" value="TRX91118.1"/>
    <property type="molecule type" value="Genomic_DNA"/>
</dbReference>
<evidence type="ECO:0000256" key="6">
    <source>
        <dbReference type="ARBA" id="ARBA00023040"/>
    </source>
</evidence>
<dbReference type="GO" id="GO:0000750">
    <property type="term" value="P:pheromone-dependent signal transduction involved in conjugation with cellular fusion"/>
    <property type="evidence" value="ECO:0007669"/>
    <property type="project" value="TreeGrafter"/>
</dbReference>
<dbReference type="AlphaFoldDB" id="A0A553HT33"/>